<evidence type="ECO:0000313" key="1">
    <source>
        <dbReference type="EMBL" id="GAI36608.1"/>
    </source>
</evidence>
<protein>
    <recommendedName>
        <fullName evidence="2">Pantoate--beta-alanine ligase</fullName>
    </recommendedName>
</protein>
<reference evidence="1" key="1">
    <citation type="journal article" date="2014" name="Front. Microbiol.">
        <title>High frequency of phylogenetically diverse reductive dehalogenase-homologous genes in deep subseafloor sedimentary metagenomes.</title>
        <authorList>
            <person name="Kawai M."/>
            <person name="Futagami T."/>
            <person name="Toyoda A."/>
            <person name="Takaki Y."/>
            <person name="Nishi S."/>
            <person name="Hori S."/>
            <person name="Arai W."/>
            <person name="Tsubouchi T."/>
            <person name="Morono Y."/>
            <person name="Uchiyama I."/>
            <person name="Ito T."/>
            <person name="Fujiyama A."/>
            <person name="Inagaki F."/>
            <person name="Takami H."/>
        </authorList>
    </citation>
    <scope>NUCLEOTIDE SEQUENCE</scope>
    <source>
        <strain evidence="1">Expedition CK06-06</strain>
    </source>
</reference>
<comment type="caution">
    <text evidence="1">The sequence shown here is derived from an EMBL/GenBank/DDBJ whole genome shotgun (WGS) entry which is preliminary data.</text>
</comment>
<dbReference type="InterPro" id="IPR003721">
    <property type="entry name" value="Pantoate_ligase"/>
</dbReference>
<dbReference type="InterPro" id="IPR042176">
    <property type="entry name" value="Pantoate_ligase_C"/>
</dbReference>
<dbReference type="GO" id="GO:0004592">
    <property type="term" value="F:pantoate-beta-alanine ligase activity"/>
    <property type="evidence" value="ECO:0007669"/>
    <property type="project" value="InterPro"/>
</dbReference>
<gene>
    <name evidence="1" type="ORF">S06H3_49618</name>
</gene>
<feature type="non-terminal residue" evidence="1">
    <location>
        <position position="1"/>
    </location>
</feature>
<dbReference type="AlphaFoldDB" id="X1MZ84"/>
<dbReference type="Pfam" id="PF02569">
    <property type="entry name" value="Pantoate_ligase"/>
    <property type="match status" value="1"/>
</dbReference>
<sequence length="80" mass="8690">VLYQALCLAQELYAGGERNAEHIRQEITALIKKQPLANIDYVSVADAKTLDELDAVNSPALVSMAVRIGKVRLIDNIVVG</sequence>
<name>X1MZ84_9ZZZZ</name>
<dbReference type="Gene3D" id="3.30.1300.10">
    <property type="entry name" value="Pantoate-beta-alanine ligase, C-terminal domain"/>
    <property type="match status" value="1"/>
</dbReference>
<organism evidence="1">
    <name type="scientific">marine sediment metagenome</name>
    <dbReference type="NCBI Taxonomy" id="412755"/>
    <lineage>
        <taxon>unclassified sequences</taxon>
        <taxon>metagenomes</taxon>
        <taxon>ecological metagenomes</taxon>
    </lineage>
</organism>
<dbReference type="EMBL" id="BARV01031344">
    <property type="protein sequence ID" value="GAI36608.1"/>
    <property type="molecule type" value="Genomic_DNA"/>
</dbReference>
<accession>X1MZ84</accession>
<proteinExistence type="predicted"/>
<dbReference type="SUPFAM" id="SSF52374">
    <property type="entry name" value="Nucleotidylyl transferase"/>
    <property type="match status" value="1"/>
</dbReference>
<evidence type="ECO:0008006" key="2">
    <source>
        <dbReference type="Google" id="ProtNLM"/>
    </source>
</evidence>
<dbReference type="GO" id="GO:0015940">
    <property type="term" value="P:pantothenate biosynthetic process"/>
    <property type="evidence" value="ECO:0007669"/>
    <property type="project" value="InterPro"/>
</dbReference>